<dbReference type="PROSITE" id="PS51745">
    <property type="entry name" value="PB1"/>
    <property type="match status" value="1"/>
</dbReference>
<feature type="compositionally biased region" description="Low complexity" evidence="1">
    <location>
        <begin position="304"/>
        <end position="344"/>
    </location>
</feature>
<feature type="domain" description="PB1" evidence="2">
    <location>
        <begin position="24"/>
        <end position="105"/>
    </location>
</feature>
<dbReference type="PANTHER" id="PTHR15335:SF7">
    <property type="entry name" value="PROTEIN TFG"/>
    <property type="match status" value="1"/>
</dbReference>
<feature type="compositionally biased region" description="Polar residues" evidence="1">
    <location>
        <begin position="373"/>
        <end position="383"/>
    </location>
</feature>
<evidence type="ECO:0000256" key="1">
    <source>
        <dbReference type="SAM" id="MobiDB-lite"/>
    </source>
</evidence>
<dbReference type="AlphaFoldDB" id="A0AAV1YVE9"/>
<feature type="region of interest" description="Disordered" evidence="1">
    <location>
        <begin position="159"/>
        <end position="427"/>
    </location>
</feature>
<keyword evidence="4" id="KW-1185">Reference proteome</keyword>
<dbReference type="InterPro" id="IPR033512">
    <property type="entry name" value="TFG"/>
</dbReference>
<evidence type="ECO:0000313" key="4">
    <source>
        <dbReference type="Proteomes" id="UP001497382"/>
    </source>
</evidence>
<organism evidence="3 4">
    <name type="scientific">Larinioides sclopetarius</name>
    <dbReference type="NCBI Taxonomy" id="280406"/>
    <lineage>
        <taxon>Eukaryota</taxon>
        <taxon>Metazoa</taxon>
        <taxon>Ecdysozoa</taxon>
        <taxon>Arthropoda</taxon>
        <taxon>Chelicerata</taxon>
        <taxon>Arachnida</taxon>
        <taxon>Araneae</taxon>
        <taxon>Araneomorphae</taxon>
        <taxon>Entelegynae</taxon>
        <taxon>Araneoidea</taxon>
        <taxon>Araneidae</taxon>
        <taxon>Larinioides</taxon>
    </lineage>
</organism>
<dbReference type="Proteomes" id="UP001497382">
    <property type="component" value="Unassembled WGS sequence"/>
</dbReference>
<feature type="compositionally biased region" description="Low complexity" evidence="1">
    <location>
        <begin position="275"/>
        <end position="297"/>
    </location>
</feature>
<reference evidence="3 4" key="1">
    <citation type="submission" date="2024-04" db="EMBL/GenBank/DDBJ databases">
        <authorList>
            <person name="Rising A."/>
            <person name="Reimegard J."/>
            <person name="Sonavane S."/>
            <person name="Akerstrom W."/>
            <person name="Nylinder S."/>
            <person name="Hedman E."/>
            <person name="Kallberg Y."/>
        </authorList>
    </citation>
    <scope>NUCLEOTIDE SEQUENCE [LARGE SCALE GENOMIC DNA]</scope>
</reference>
<gene>
    <name evidence="3" type="ORF">LARSCL_LOCUS1156</name>
</gene>
<feature type="compositionally biased region" description="Pro residues" evidence="1">
    <location>
        <begin position="394"/>
        <end position="405"/>
    </location>
</feature>
<dbReference type="Pfam" id="PF00564">
    <property type="entry name" value="PB1"/>
    <property type="match status" value="1"/>
</dbReference>
<dbReference type="SMART" id="SM00666">
    <property type="entry name" value="PB1"/>
    <property type="match status" value="1"/>
</dbReference>
<dbReference type="EMBL" id="CAXIEN010000006">
    <property type="protein sequence ID" value="CAL1262716.1"/>
    <property type="molecule type" value="Genomic_DNA"/>
</dbReference>
<dbReference type="PANTHER" id="PTHR15335">
    <property type="entry name" value="PROTEIN TFG"/>
    <property type="match status" value="1"/>
</dbReference>
<dbReference type="Gene3D" id="3.10.20.90">
    <property type="entry name" value="Phosphatidylinositol 3-kinase Catalytic Subunit, Chain A, domain 1"/>
    <property type="match status" value="1"/>
</dbReference>
<evidence type="ECO:0000259" key="2">
    <source>
        <dbReference type="PROSITE" id="PS51745"/>
    </source>
</evidence>
<dbReference type="CDD" id="cd06401">
    <property type="entry name" value="PB1_TFG"/>
    <property type="match status" value="1"/>
</dbReference>
<feature type="compositionally biased region" description="Polar residues" evidence="1">
    <location>
        <begin position="242"/>
        <end position="260"/>
    </location>
</feature>
<sequence length="427" mass="45550">MAVNSYGGGGTEEGGYAQLDLSGKLIIKAQLGDDIRRIPIHNEDITYDELVLMMQRVFRGKLNADDEVLIKYRDEDGDLISIFDSSDLSFAIQCSRILKLTIFVNGHPEPLQSDEVKHIRTELQKIRNQVNQLIDQLEPRAPLPGSRVENEKGVANAQANNTPNAAAPKEFDPLSTKEGGGEGRNKVATSFGLQEEQQESNVSVSENNNGRGGSPDSISSLGSSASQKQPQQMQQGVPPPTSMYQTQPHQVYVSSQNNPGVPSHHYFPGSGGPGPHQQQQQQQQQPQSPASSVGSGFAPPPPSGYGSSQPAPGYGSYQQNPQMQQAQYGQPQPSQGQQQQMPQQVRGSPFAGPPTSVPSQGQTGAPSPYQGGPPTSQAFQGQMQYPAGYSPGPATGPVPSGPGPANPYSRGSASTYARPTLNYQAGY</sequence>
<dbReference type="SUPFAM" id="SSF54277">
    <property type="entry name" value="CAD &amp; PB1 domains"/>
    <property type="match status" value="1"/>
</dbReference>
<dbReference type="InterPro" id="IPR034857">
    <property type="entry name" value="PB1_TFG"/>
</dbReference>
<name>A0AAV1YVE9_9ARAC</name>
<accession>A0AAV1YVE9</accession>
<feature type="compositionally biased region" description="Polar residues" evidence="1">
    <location>
        <begin position="409"/>
        <end position="427"/>
    </location>
</feature>
<dbReference type="InterPro" id="IPR000270">
    <property type="entry name" value="PB1_dom"/>
</dbReference>
<proteinExistence type="predicted"/>
<dbReference type="GO" id="GO:0048208">
    <property type="term" value="P:COPII vesicle coating"/>
    <property type="evidence" value="ECO:0007669"/>
    <property type="project" value="InterPro"/>
</dbReference>
<protein>
    <recommendedName>
        <fullName evidence="2">PB1 domain-containing protein</fullName>
    </recommendedName>
</protein>
<dbReference type="InterPro" id="IPR053793">
    <property type="entry name" value="PB1-like"/>
</dbReference>
<feature type="compositionally biased region" description="Low complexity" evidence="1">
    <location>
        <begin position="199"/>
        <end position="236"/>
    </location>
</feature>
<comment type="caution">
    <text evidence="3">The sequence shown here is derived from an EMBL/GenBank/DDBJ whole genome shotgun (WGS) entry which is preliminary data.</text>
</comment>
<evidence type="ECO:0000313" key="3">
    <source>
        <dbReference type="EMBL" id="CAL1262716.1"/>
    </source>
</evidence>
<dbReference type="GO" id="GO:0042802">
    <property type="term" value="F:identical protein binding"/>
    <property type="evidence" value="ECO:0007669"/>
    <property type="project" value="InterPro"/>
</dbReference>
<dbReference type="GO" id="GO:0070971">
    <property type="term" value="C:endoplasmic reticulum exit site"/>
    <property type="evidence" value="ECO:0007669"/>
    <property type="project" value="TreeGrafter"/>
</dbReference>